<evidence type="ECO:0000313" key="1">
    <source>
        <dbReference type="EMBL" id="EMR12577.1"/>
    </source>
</evidence>
<gene>
    <name evidence="1" type="ORF">MPL1_09502</name>
</gene>
<dbReference type="EMBL" id="APHR01000051">
    <property type="protein sequence ID" value="EMR12577.1"/>
    <property type="molecule type" value="Genomic_DNA"/>
</dbReference>
<dbReference type="Proteomes" id="UP000012019">
    <property type="component" value="Unassembled WGS sequence"/>
</dbReference>
<organism evidence="1 2">
    <name type="scientific">Methylophaga lonarensis MPL</name>
    <dbReference type="NCBI Taxonomy" id="1286106"/>
    <lineage>
        <taxon>Bacteria</taxon>
        <taxon>Pseudomonadati</taxon>
        <taxon>Pseudomonadota</taxon>
        <taxon>Gammaproteobacteria</taxon>
        <taxon>Thiotrichales</taxon>
        <taxon>Piscirickettsiaceae</taxon>
        <taxon>Methylophaga</taxon>
    </lineage>
</organism>
<dbReference type="RefSeq" id="WP_009726870.1">
    <property type="nucleotide sequence ID" value="NZ_APHR01000051.1"/>
</dbReference>
<dbReference type="STRING" id="1286106.MPL1_09502"/>
<proteinExistence type="predicted"/>
<keyword evidence="2" id="KW-1185">Reference proteome</keyword>
<protein>
    <submittedName>
        <fullName evidence="1">Uncharacterized protein</fullName>
    </submittedName>
</protein>
<accession>M7NZB6</accession>
<sequence length="196" mass="22797">MELLIYPYLILAFYLTKKSFKWARSDGKPGWHYGLPVGVLLFAVVMLDWLPTYLSHRSLCMQHGGITIHKTIDQWQAENPGIAETLIADSEAKDFREDGVRKRNLNQRFVSESISKKHFMGIRSRTWQVRDRETGELIVSYANYEHGLVNFLALGSQSIRDYKFWLMFGTGSCGEKRINQKFDFIEIERQLRNLGS</sequence>
<evidence type="ECO:0000313" key="2">
    <source>
        <dbReference type="Proteomes" id="UP000012019"/>
    </source>
</evidence>
<dbReference type="AlphaFoldDB" id="M7NZB6"/>
<name>M7NZB6_9GAMM</name>
<dbReference type="PATRIC" id="fig|1286106.3.peg.1907"/>
<dbReference type="OrthoDB" id="7029786at2"/>
<reference evidence="1 2" key="1">
    <citation type="journal article" date="2013" name="Genome Announc.">
        <title>Draft Genome Sequence of Methylophaga lonarensis MPLT, a Haloalkaliphilic (Non-Methane-Utilizing) Methylotroph.</title>
        <authorList>
            <person name="Shetty S.A."/>
            <person name="Marathe N.P."/>
            <person name="Munot H."/>
            <person name="Antony C.P."/>
            <person name="Dhotre D.P."/>
            <person name="Murrell J.C."/>
            <person name="Shouche Y.S."/>
        </authorList>
    </citation>
    <scope>NUCLEOTIDE SEQUENCE [LARGE SCALE GENOMIC DNA]</scope>
    <source>
        <strain evidence="1 2">MPL</strain>
    </source>
</reference>
<comment type="caution">
    <text evidence="1">The sequence shown here is derived from an EMBL/GenBank/DDBJ whole genome shotgun (WGS) entry which is preliminary data.</text>
</comment>